<reference evidence="2" key="2">
    <citation type="submission" date="2021-02" db="EMBL/GenBank/DDBJ databases">
        <authorList>
            <person name="Kimball J.A."/>
            <person name="Haas M.W."/>
            <person name="Macchietto M."/>
            <person name="Kono T."/>
            <person name="Duquette J."/>
            <person name="Shao M."/>
        </authorList>
    </citation>
    <scope>NUCLEOTIDE SEQUENCE</scope>
    <source>
        <tissue evidence="2">Fresh leaf tissue</tissue>
    </source>
</reference>
<reference evidence="2" key="1">
    <citation type="journal article" date="2021" name="bioRxiv">
        <title>Whole Genome Assembly and Annotation of Northern Wild Rice, Zizania palustris L., Supports a Whole Genome Duplication in the Zizania Genus.</title>
        <authorList>
            <person name="Haas M."/>
            <person name="Kono T."/>
            <person name="Macchietto M."/>
            <person name="Millas R."/>
            <person name="McGilp L."/>
            <person name="Shao M."/>
            <person name="Duquette J."/>
            <person name="Hirsch C.N."/>
            <person name="Kimball J."/>
        </authorList>
    </citation>
    <scope>NUCLEOTIDE SEQUENCE</scope>
    <source>
        <tissue evidence="2">Fresh leaf tissue</tissue>
    </source>
</reference>
<keyword evidence="3" id="KW-1185">Reference proteome</keyword>
<name>A0A8J5WGM8_ZIZPA</name>
<sequence>MMALASVWVERRLKLTGEGSNNINGRAGRSTGSSGRRAGRAGDGNDGQVVKMGKGRQWESGGATAGEWASDDGGRASG</sequence>
<evidence type="ECO:0000313" key="2">
    <source>
        <dbReference type="EMBL" id="KAG8091253.1"/>
    </source>
</evidence>
<feature type="region of interest" description="Disordered" evidence="1">
    <location>
        <begin position="15"/>
        <end position="78"/>
    </location>
</feature>
<dbReference type="Proteomes" id="UP000729402">
    <property type="component" value="Unassembled WGS sequence"/>
</dbReference>
<accession>A0A8J5WGM8</accession>
<dbReference type="EMBL" id="JAAALK010000081">
    <property type="protein sequence ID" value="KAG8091253.1"/>
    <property type="molecule type" value="Genomic_DNA"/>
</dbReference>
<organism evidence="2 3">
    <name type="scientific">Zizania palustris</name>
    <name type="common">Northern wild rice</name>
    <dbReference type="NCBI Taxonomy" id="103762"/>
    <lineage>
        <taxon>Eukaryota</taxon>
        <taxon>Viridiplantae</taxon>
        <taxon>Streptophyta</taxon>
        <taxon>Embryophyta</taxon>
        <taxon>Tracheophyta</taxon>
        <taxon>Spermatophyta</taxon>
        <taxon>Magnoliopsida</taxon>
        <taxon>Liliopsida</taxon>
        <taxon>Poales</taxon>
        <taxon>Poaceae</taxon>
        <taxon>BOP clade</taxon>
        <taxon>Oryzoideae</taxon>
        <taxon>Oryzeae</taxon>
        <taxon>Zizaniinae</taxon>
        <taxon>Zizania</taxon>
    </lineage>
</organism>
<proteinExistence type="predicted"/>
<feature type="compositionally biased region" description="Low complexity" evidence="1">
    <location>
        <begin position="24"/>
        <end position="36"/>
    </location>
</feature>
<protein>
    <submittedName>
        <fullName evidence="2">Uncharacterized protein</fullName>
    </submittedName>
</protein>
<gene>
    <name evidence="2" type="ORF">GUJ93_ZPchr0011g28525</name>
</gene>
<evidence type="ECO:0000313" key="3">
    <source>
        <dbReference type="Proteomes" id="UP000729402"/>
    </source>
</evidence>
<comment type="caution">
    <text evidence="2">The sequence shown here is derived from an EMBL/GenBank/DDBJ whole genome shotgun (WGS) entry which is preliminary data.</text>
</comment>
<evidence type="ECO:0000256" key="1">
    <source>
        <dbReference type="SAM" id="MobiDB-lite"/>
    </source>
</evidence>
<dbReference type="AlphaFoldDB" id="A0A8J5WGM8"/>